<dbReference type="Proteomes" id="UP000275504">
    <property type="component" value="Chromosome"/>
</dbReference>
<dbReference type="EMBL" id="LR134359">
    <property type="protein sequence ID" value="VEG61911.1"/>
    <property type="molecule type" value="Genomic_DNA"/>
</dbReference>
<dbReference type="InterPro" id="IPR004697">
    <property type="entry name" value="AbgT"/>
</dbReference>
<dbReference type="Pfam" id="PF03806">
    <property type="entry name" value="ABG_transport"/>
    <property type="match status" value="1"/>
</dbReference>
<accession>A0A381CWR8</accession>
<gene>
    <name evidence="1" type="primary">abgT</name>
    <name evidence="1" type="ORF">NCTC11951_01047</name>
</gene>
<dbReference type="PANTHER" id="PTHR30282:SF1">
    <property type="entry name" value="ABGT FAMILY TRANSPORTER"/>
    <property type="match status" value="1"/>
</dbReference>
<proteinExistence type="predicted"/>
<dbReference type="PANTHER" id="PTHR30282">
    <property type="entry name" value="P-AMINOBENZOYL GLUTAMATE TRANSPORTER"/>
    <property type="match status" value="1"/>
</dbReference>
<reference evidence="1 2" key="1">
    <citation type="submission" date="2018-12" db="EMBL/GenBank/DDBJ databases">
        <authorList>
            <consortium name="Pathogen Informatics"/>
        </authorList>
    </citation>
    <scope>NUCLEOTIDE SEQUENCE [LARGE SCALE GENOMIC DNA]</scope>
    <source>
        <strain evidence="1 2">NCTC11951</strain>
    </source>
</reference>
<sequence length="509" mass="55484">MNIFLKNIEKMGNKIPDVSILFLFALIIILLASFFLSLFDFNYFLIKADGSGSEQVVIKNFLSLGNFLNLLSSMTSNFINFPPLGVTLVVALAIGIAETSGFLRVSLIKLSLFIPKRLIVPVVLVISVASHIIGDGAYMFLMPIVVMLFISAKKHPVAGIATAFAGLAGGFSASFTPSLIDPIMQGFTEKAAHIIDTSIDINVLCNYFVSLAGTISVVLFCWFVCDKIVEPYLKNNLPIDGDYEEFSSNSISKDENRGFIFALLSILAMIVILVVLAYPSDSLLRGSHGSLSEKDAILMKGLVAFLFLFFAIPGLIFGIFSKKFTSLIQAVNAMSDALKPLIGFMVFCFICGQFLYVFNESNISKLLAVSGAELLKSLALPSGITIFGIIVFTGFLNLFVTSATSKWAVLAPIFVPMLMLVGIAPELTQAAFRVSDSAINVMTPLFPFYPLIIAYCQKYSSKTGVGTLCSIMIPYSIALMIALTLTLYLFWIFNIPLGFESSYTYTLKG</sequence>
<evidence type="ECO:0000313" key="1">
    <source>
        <dbReference type="EMBL" id="VEG61911.1"/>
    </source>
</evidence>
<evidence type="ECO:0000313" key="2">
    <source>
        <dbReference type="Proteomes" id="UP000275504"/>
    </source>
</evidence>
<protein>
    <submittedName>
        <fullName evidence="1">Putative efflux pump component MtrF</fullName>
    </submittedName>
</protein>
<dbReference type="GO" id="GO:0015558">
    <property type="term" value="F:secondary active p-aminobenzoyl-glutamate transmembrane transporter activity"/>
    <property type="evidence" value="ECO:0007669"/>
    <property type="project" value="InterPro"/>
</dbReference>
<name>A0A381CWR8_CAMJU</name>
<dbReference type="AlphaFoldDB" id="A0A381CWR8"/>
<organism evidence="1 2">
    <name type="scientific">Campylobacter jejuni subsp. doylei</name>
    <dbReference type="NCBI Taxonomy" id="32021"/>
    <lineage>
        <taxon>Bacteria</taxon>
        <taxon>Pseudomonadati</taxon>
        <taxon>Campylobacterota</taxon>
        <taxon>Epsilonproteobacteria</taxon>
        <taxon>Campylobacterales</taxon>
        <taxon>Campylobacteraceae</taxon>
        <taxon>Campylobacter</taxon>
    </lineage>
</organism>
<dbReference type="GO" id="GO:1902604">
    <property type="term" value="P:p-aminobenzoyl-glutamate transmembrane transport"/>
    <property type="evidence" value="ECO:0007669"/>
    <property type="project" value="InterPro"/>
</dbReference>